<dbReference type="SUPFAM" id="SSF103473">
    <property type="entry name" value="MFS general substrate transporter"/>
    <property type="match status" value="1"/>
</dbReference>
<feature type="transmembrane region" description="Helical" evidence="7">
    <location>
        <begin position="261"/>
        <end position="282"/>
    </location>
</feature>
<dbReference type="PROSITE" id="PS50850">
    <property type="entry name" value="MFS"/>
    <property type="match status" value="1"/>
</dbReference>
<dbReference type="GO" id="GO:0015112">
    <property type="term" value="F:nitrate transmembrane transporter activity"/>
    <property type="evidence" value="ECO:0007669"/>
    <property type="project" value="InterPro"/>
</dbReference>
<evidence type="ECO:0000256" key="1">
    <source>
        <dbReference type="ARBA" id="ARBA00004651"/>
    </source>
</evidence>
<feature type="transmembrane region" description="Helical" evidence="7">
    <location>
        <begin position="200"/>
        <end position="219"/>
    </location>
</feature>
<protein>
    <submittedName>
        <fullName evidence="9">MFS transporter</fullName>
    </submittedName>
</protein>
<feature type="transmembrane region" description="Helical" evidence="7">
    <location>
        <begin position="148"/>
        <end position="169"/>
    </location>
</feature>
<dbReference type="Proteomes" id="UP000598360">
    <property type="component" value="Unassembled WGS sequence"/>
</dbReference>
<organism evidence="9 10">
    <name type="scientific">Saccharopolyspora montiporae</name>
    <dbReference type="NCBI Taxonomy" id="2781240"/>
    <lineage>
        <taxon>Bacteria</taxon>
        <taxon>Bacillati</taxon>
        <taxon>Actinomycetota</taxon>
        <taxon>Actinomycetes</taxon>
        <taxon>Pseudonocardiales</taxon>
        <taxon>Pseudonocardiaceae</taxon>
        <taxon>Saccharopolyspora</taxon>
    </lineage>
</organism>
<dbReference type="GO" id="GO:0005886">
    <property type="term" value="C:plasma membrane"/>
    <property type="evidence" value="ECO:0007669"/>
    <property type="project" value="UniProtKB-SubCell"/>
</dbReference>
<dbReference type="GO" id="GO:0042128">
    <property type="term" value="P:nitrate assimilation"/>
    <property type="evidence" value="ECO:0007669"/>
    <property type="project" value="UniProtKB-KW"/>
</dbReference>
<evidence type="ECO:0000256" key="2">
    <source>
        <dbReference type="ARBA" id="ARBA00008432"/>
    </source>
</evidence>
<feature type="transmembrane region" description="Helical" evidence="7">
    <location>
        <begin position="231"/>
        <end position="249"/>
    </location>
</feature>
<reference evidence="9" key="1">
    <citation type="submission" date="2020-10" db="EMBL/GenBank/DDBJ databases">
        <title>Diversity and distribution of actinomycetes associated with coral in the coast of Hainan.</title>
        <authorList>
            <person name="Li F."/>
        </authorList>
    </citation>
    <scope>NUCLEOTIDE SEQUENCE</scope>
    <source>
        <strain evidence="9">HNM0983</strain>
    </source>
</reference>
<dbReference type="AlphaFoldDB" id="A0A929BCT8"/>
<feature type="transmembrane region" description="Helical" evidence="7">
    <location>
        <begin position="288"/>
        <end position="308"/>
    </location>
</feature>
<evidence type="ECO:0000256" key="4">
    <source>
        <dbReference type="ARBA" id="ARBA00022989"/>
    </source>
</evidence>
<accession>A0A929BCT8</accession>
<feature type="transmembrane region" description="Helical" evidence="7">
    <location>
        <begin position="30"/>
        <end position="50"/>
    </location>
</feature>
<dbReference type="PANTHER" id="PTHR23515">
    <property type="entry name" value="HIGH-AFFINITY NITRATE TRANSPORTER 2.3"/>
    <property type="match status" value="1"/>
</dbReference>
<dbReference type="Pfam" id="PF07690">
    <property type="entry name" value="MFS_1"/>
    <property type="match status" value="1"/>
</dbReference>
<gene>
    <name evidence="9" type="ORF">IQ251_14715</name>
</gene>
<feature type="transmembrane region" description="Helical" evidence="7">
    <location>
        <begin position="320"/>
        <end position="343"/>
    </location>
</feature>
<feature type="transmembrane region" description="Helical" evidence="7">
    <location>
        <begin position="349"/>
        <end position="371"/>
    </location>
</feature>
<comment type="caution">
    <text evidence="9">The sequence shown here is derived from an EMBL/GenBank/DDBJ whole genome shotgun (WGS) entry which is preliminary data.</text>
</comment>
<evidence type="ECO:0000256" key="5">
    <source>
        <dbReference type="ARBA" id="ARBA00023063"/>
    </source>
</evidence>
<comment type="similarity">
    <text evidence="2">Belongs to the major facilitator superfamily. Nitrate/nitrite porter (TC 2.A.1.8) family.</text>
</comment>
<dbReference type="EMBL" id="JADEYC010000023">
    <property type="protein sequence ID" value="MBE9375703.1"/>
    <property type="molecule type" value="Genomic_DNA"/>
</dbReference>
<evidence type="ECO:0000256" key="7">
    <source>
        <dbReference type="SAM" id="Phobius"/>
    </source>
</evidence>
<keyword evidence="4 7" id="KW-1133">Transmembrane helix</keyword>
<feature type="transmembrane region" description="Helical" evidence="7">
    <location>
        <begin position="62"/>
        <end position="80"/>
    </location>
</feature>
<feature type="transmembrane region" description="Helical" evidence="7">
    <location>
        <begin position="120"/>
        <end position="142"/>
    </location>
</feature>
<dbReference type="Gene3D" id="1.20.1250.20">
    <property type="entry name" value="MFS general substrate transporter like domains"/>
    <property type="match status" value="2"/>
</dbReference>
<dbReference type="InterPro" id="IPR020846">
    <property type="entry name" value="MFS_dom"/>
</dbReference>
<evidence type="ECO:0000256" key="6">
    <source>
        <dbReference type="ARBA" id="ARBA00023136"/>
    </source>
</evidence>
<keyword evidence="6 7" id="KW-0472">Membrane</keyword>
<evidence type="ECO:0000259" key="8">
    <source>
        <dbReference type="PROSITE" id="PS50850"/>
    </source>
</evidence>
<proteinExistence type="inferred from homology"/>
<feature type="transmembrane region" description="Helical" evidence="7">
    <location>
        <begin position="86"/>
        <end position="108"/>
    </location>
</feature>
<name>A0A929BCT8_9PSEU</name>
<evidence type="ECO:0000313" key="10">
    <source>
        <dbReference type="Proteomes" id="UP000598360"/>
    </source>
</evidence>
<sequence>MTGFLVNFWAWNLLAPLAPGIGQRLGLAPFTQALLVALPVIIGSLGRIPAGSLTDRYGARTMFTALSVLTIVPVLLVGLFPNSLAVLMIGGVLLGLGGTTFAVGVPAVNAWFPPDRRGTALGLFGVGTVGTAVATFTTLPLINGLGGMAPFLLVSLALLVVAGLSWTLLREPPDKTPPGAGAFARTVETLRLAATWQLSVLYALMFGGFVAFSVYLPTYLKTAYELAAGDAAARTAGFVVVAVIARPVGGWLCDRIHPADVLGVLCGLAFLFAGLAAFQFPLMPMGTIAFLGLGIVLGAGSGAVFALVARLAPAEEVGAVTGLVGAAGGLGGFFPPLVMGAIYGMQHDYGWGFVLLAAAALGCAVLTFTAVRREAAG</sequence>
<keyword evidence="3 7" id="KW-0812">Transmembrane</keyword>
<evidence type="ECO:0000256" key="3">
    <source>
        <dbReference type="ARBA" id="ARBA00022692"/>
    </source>
</evidence>
<keyword evidence="10" id="KW-1185">Reference proteome</keyword>
<keyword evidence="5" id="KW-0534">Nitrate assimilation</keyword>
<dbReference type="InterPro" id="IPR036259">
    <property type="entry name" value="MFS_trans_sf"/>
</dbReference>
<dbReference type="InterPro" id="IPR044772">
    <property type="entry name" value="NO3_transporter"/>
</dbReference>
<dbReference type="InterPro" id="IPR011701">
    <property type="entry name" value="MFS"/>
</dbReference>
<feature type="domain" description="Major facilitator superfamily (MFS) profile" evidence="8">
    <location>
        <begin position="1"/>
        <end position="375"/>
    </location>
</feature>
<evidence type="ECO:0000313" key="9">
    <source>
        <dbReference type="EMBL" id="MBE9375703.1"/>
    </source>
</evidence>
<comment type="subcellular location">
    <subcellularLocation>
        <location evidence="1">Cell membrane</location>
        <topology evidence="1">Multi-pass membrane protein</topology>
    </subcellularLocation>
</comment>